<evidence type="ECO:0000313" key="2">
    <source>
        <dbReference type="EMBL" id="UQT60992.1"/>
    </source>
</evidence>
<gene>
    <name evidence="2" type="ORF">M4V62_41270</name>
</gene>
<proteinExistence type="predicted"/>
<organism evidence="2 3">
    <name type="scientific">Streptomyces durmitorensis</name>
    <dbReference type="NCBI Taxonomy" id="319947"/>
    <lineage>
        <taxon>Bacteria</taxon>
        <taxon>Bacillati</taxon>
        <taxon>Actinomycetota</taxon>
        <taxon>Actinomycetes</taxon>
        <taxon>Kitasatosporales</taxon>
        <taxon>Streptomycetaceae</taxon>
        <taxon>Streptomyces</taxon>
    </lineage>
</organism>
<name>A0ABY4Q4K2_9ACTN</name>
<sequence>MLSIVDDLAGFGPLRMCAHAPSADDPDDLTGLRVLLVTDVLARVAELRGRTVLIGWTCPPAASADAAGIRPADAHGTPDEITEALGGPPAVHLTSRTYEGAGGLSLHIGEAAAGGGAGQDADRDADQDAGRDALALRLFLLGHPHHEPVDVTAEAVDAAGVRLANWRKAVAAWADEPSKAMPADFVDRARAALENGLDTPAVLRLLGDLEAAADVPGGAKFETFAHLDRVLGLEVVRDVGRSHSAEVYR</sequence>
<protein>
    <recommendedName>
        <fullName evidence="4">Cysteinyl-tRNA synthetase</fullName>
    </recommendedName>
</protein>
<dbReference type="RefSeq" id="WP_249592324.1">
    <property type="nucleotide sequence ID" value="NZ_CP097289.1"/>
</dbReference>
<feature type="region of interest" description="Disordered" evidence="1">
    <location>
        <begin position="71"/>
        <end position="90"/>
    </location>
</feature>
<evidence type="ECO:0000313" key="3">
    <source>
        <dbReference type="Proteomes" id="UP000829992"/>
    </source>
</evidence>
<dbReference type="EMBL" id="CP097289">
    <property type="protein sequence ID" value="UQT60992.1"/>
    <property type="molecule type" value="Genomic_DNA"/>
</dbReference>
<reference evidence="2 3" key="1">
    <citation type="submission" date="2022-05" db="EMBL/GenBank/DDBJ databases">
        <authorList>
            <person name="Zhou X."/>
            <person name="Li K."/>
            <person name="Man Y."/>
        </authorList>
    </citation>
    <scope>NUCLEOTIDE SEQUENCE [LARGE SCALE GENOMIC DNA]</scope>
    <source>
        <strain evidence="2 3">MS405</strain>
    </source>
</reference>
<accession>A0ABY4Q4K2</accession>
<dbReference type="Gene3D" id="1.20.120.640">
    <property type="entry name" value="Anticodon-binding domain of a subclass of class I aminoacyl-tRNA synthetases"/>
    <property type="match status" value="1"/>
</dbReference>
<evidence type="ECO:0000256" key="1">
    <source>
        <dbReference type="SAM" id="MobiDB-lite"/>
    </source>
</evidence>
<evidence type="ECO:0008006" key="4">
    <source>
        <dbReference type="Google" id="ProtNLM"/>
    </source>
</evidence>
<dbReference type="Proteomes" id="UP000829992">
    <property type="component" value="Chromosome"/>
</dbReference>
<keyword evidence="3" id="KW-1185">Reference proteome</keyword>